<proteinExistence type="predicted"/>
<dbReference type="EMBL" id="OA573935">
    <property type="protein sequence ID" value="CAD7205073.1"/>
    <property type="molecule type" value="Genomic_DNA"/>
</dbReference>
<name>A0A7R8ZGW8_TIMDO</name>
<reference evidence="2" key="1">
    <citation type="submission" date="2020-11" db="EMBL/GenBank/DDBJ databases">
        <authorList>
            <person name="Tran Van P."/>
        </authorList>
    </citation>
    <scope>NUCLEOTIDE SEQUENCE</scope>
</reference>
<protein>
    <submittedName>
        <fullName evidence="2">Uncharacterized protein</fullName>
    </submittedName>
</protein>
<organism evidence="2">
    <name type="scientific">Timema douglasi</name>
    <name type="common">Walking stick</name>
    <dbReference type="NCBI Taxonomy" id="61478"/>
    <lineage>
        <taxon>Eukaryota</taxon>
        <taxon>Metazoa</taxon>
        <taxon>Ecdysozoa</taxon>
        <taxon>Arthropoda</taxon>
        <taxon>Hexapoda</taxon>
        <taxon>Insecta</taxon>
        <taxon>Pterygota</taxon>
        <taxon>Neoptera</taxon>
        <taxon>Polyneoptera</taxon>
        <taxon>Phasmatodea</taxon>
        <taxon>Timematodea</taxon>
        <taxon>Timematoidea</taxon>
        <taxon>Timematidae</taxon>
        <taxon>Timema</taxon>
    </lineage>
</organism>
<accession>A0A7R8ZGW8</accession>
<gene>
    <name evidence="2" type="ORF">TDIB3V08_LOCUS11227</name>
</gene>
<dbReference type="AlphaFoldDB" id="A0A7R8ZGW8"/>
<evidence type="ECO:0000256" key="1">
    <source>
        <dbReference type="SAM" id="MobiDB-lite"/>
    </source>
</evidence>
<evidence type="ECO:0000313" key="2">
    <source>
        <dbReference type="EMBL" id="CAD7205073.1"/>
    </source>
</evidence>
<sequence>MRRNTVNGAFWSALRALKGTAANTNSICGYSYNIQGVAAGQFVVWRREGDKSRCRRNDLVVQLENGLKALLISDVTNLISLEENTDSSAPKSSEFRCTQKTQTKTCYLSHVMTAVNMSSPSSDGEFLPLDSVHPSNKVG</sequence>
<feature type="region of interest" description="Disordered" evidence="1">
    <location>
        <begin position="119"/>
        <end position="139"/>
    </location>
</feature>